<feature type="compositionally biased region" description="Basic residues" evidence="1">
    <location>
        <begin position="1"/>
        <end position="11"/>
    </location>
</feature>
<dbReference type="WBParaSite" id="ALUE_0000111601-mRNA-1">
    <property type="protein sequence ID" value="ALUE_0000111601-mRNA-1"/>
    <property type="gene ID" value="ALUE_0000111601"/>
</dbReference>
<protein>
    <submittedName>
        <fullName evidence="3">Uncharacterized protein</fullName>
    </submittedName>
</protein>
<evidence type="ECO:0000256" key="1">
    <source>
        <dbReference type="SAM" id="MobiDB-lite"/>
    </source>
</evidence>
<proteinExistence type="predicted"/>
<name>A0A0M3HHX1_ASCLU</name>
<organism evidence="2 3">
    <name type="scientific">Ascaris lumbricoides</name>
    <name type="common">Giant roundworm</name>
    <dbReference type="NCBI Taxonomy" id="6252"/>
    <lineage>
        <taxon>Eukaryota</taxon>
        <taxon>Metazoa</taxon>
        <taxon>Ecdysozoa</taxon>
        <taxon>Nematoda</taxon>
        <taxon>Chromadorea</taxon>
        <taxon>Rhabditida</taxon>
        <taxon>Spirurina</taxon>
        <taxon>Ascaridomorpha</taxon>
        <taxon>Ascaridoidea</taxon>
        <taxon>Ascarididae</taxon>
        <taxon>Ascaris</taxon>
    </lineage>
</organism>
<dbReference type="AlphaFoldDB" id="A0A0M3HHX1"/>
<reference evidence="3" key="1">
    <citation type="submission" date="2017-02" db="UniProtKB">
        <authorList>
            <consortium name="WormBaseParasite"/>
        </authorList>
    </citation>
    <scope>IDENTIFICATION</scope>
</reference>
<accession>A0A0M3HHX1</accession>
<evidence type="ECO:0000313" key="2">
    <source>
        <dbReference type="Proteomes" id="UP000036681"/>
    </source>
</evidence>
<keyword evidence="2" id="KW-1185">Reference proteome</keyword>
<feature type="region of interest" description="Disordered" evidence="1">
    <location>
        <begin position="1"/>
        <end position="21"/>
    </location>
</feature>
<sequence length="128" mass="14628">MGKGGKRRAKNRMSNGVKENGGLRLKRNVKEIVEITPTINVSNIAADCNETTTLYVNQTEAIRLNNDLSSWVDRHERLNFLQTRRIFRAPSPRSRAELSAENVSAISKTHRPMHIKQTRSVISRTRFI</sequence>
<dbReference type="Proteomes" id="UP000036681">
    <property type="component" value="Unplaced"/>
</dbReference>
<evidence type="ECO:0000313" key="3">
    <source>
        <dbReference type="WBParaSite" id="ALUE_0000111601-mRNA-1"/>
    </source>
</evidence>